<dbReference type="PANTHER" id="PTHR30288:SF0">
    <property type="entry name" value="FLAGELLAR HOOK-ASSOCIATED PROTEIN 2"/>
    <property type="match status" value="1"/>
</dbReference>
<comment type="subcellular location">
    <subcellularLocation>
        <location evidence="5">Secreted</location>
    </subcellularLocation>
    <subcellularLocation>
        <location evidence="5">Bacterial flagellum</location>
    </subcellularLocation>
</comment>
<evidence type="ECO:0000256" key="4">
    <source>
        <dbReference type="ARBA" id="ARBA00023143"/>
    </source>
</evidence>
<dbReference type="PANTHER" id="PTHR30288">
    <property type="entry name" value="FLAGELLAR CAP/ASSEMBLY PROTEIN FLID"/>
    <property type="match status" value="1"/>
</dbReference>
<proteinExistence type="inferred from homology"/>
<evidence type="ECO:0000313" key="8">
    <source>
        <dbReference type="EMBL" id="MCY6959552.1"/>
    </source>
</evidence>
<keyword evidence="8" id="KW-0282">Flagellum</keyword>
<comment type="caution">
    <text evidence="8">The sequence shown here is derived from an EMBL/GenBank/DDBJ whole genome shotgun (WGS) entry which is preliminary data.</text>
</comment>
<protein>
    <recommendedName>
        <fullName evidence="5">Flagellar hook-associated protein 2</fullName>
        <shortName evidence="5">HAP2</shortName>
    </recommendedName>
    <alternativeName>
        <fullName evidence="5">Flagellar cap protein</fullName>
    </alternativeName>
</protein>
<keyword evidence="5" id="KW-0964">Secreted</keyword>
<organism evidence="8 9">
    <name type="scientific">Clostridium brassicae</name>
    <dbReference type="NCBI Taxonomy" id="2999072"/>
    <lineage>
        <taxon>Bacteria</taxon>
        <taxon>Bacillati</taxon>
        <taxon>Bacillota</taxon>
        <taxon>Clostridia</taxon>
        <taxon>Eubacteriales</taxon>
        <taxon>Clostridiaceae</taxon>
        <taxon>Clostridium</taxon>
    </lineage>
</organism>
<feature type="coiled-coil region" evidence="5">
    <location>
        <begin position="772"/>
        <end position="799"/>
    </location>
</feature>
<dbReference type="RefSeq" id="WP_268061983.1">
    <property type="nucleotide sequence ID" value="NZ_JAPQFJ010000014.1"/>
</dbReference>
<dbReference type="EMBL" id="JAPQFJ010000014">
    <property type="protein sequence ID" value="MCY6959552.1"/>
    <property type="molecule type" value="Genomic_DNA"/>
</dbReference>
<dbReference type="Pfam" id="PF02465">
    <property type="entry name" value="FliD_N"/>
    <property type="match status" value="1"/>
</dbReference>
<evidence type="ECO:0000313" key="9">
    <source>
        <dbReference type="Proteomes" id="UP001144612"/>
    </source>
</evidence>
<comment type="subunit">
    <text evidence="2 5">Homopentamer.</text>
</comment>
<evidence type="ECO:0000259" key="7">
    <source>
        <dbReference type="Pfam" id="PF07195"/>
    </source>
</evidence>
<keyword evidence="3 5" id="KW-0175">Coiled coil</keyword>
<dbReference type="Proteomes" id="UP001144612">
    <property type="component" value="Unassembled WGS sequence"/>
</dbReference>
<keyword evidence="8" id="KW-0969">Cilium</keyword>
<evidence type="ECO:0000256" key="2">
    <source>
        <dbReference type="ARBA" id="ARBA00011255"/>
    </source>
</evidence>
<evidence type="ECO:0000256" key="1">
    <source>
        <dbReference type="ARBA" id="ARBA00009764"/>
    </source>
</evidence>
<dbReference type="InterPro" id="IPR010809">
    <property type="entry name" value="FliD_C"/>
</dbReference>
<keyword evidence="9" id="KW-1185">Reference proteome</keyword>
<reference evidence="8" key="1">
    <citation type="submission" date="2022-12" db="EMBL/GenBank/DDBJ databases">
        <title>Clostridium sp. nov., isolated from industrial wastewater.</title>
        <authorList>
            <person name="Jiayan W."/>
        </authorList>
    </citation>
    <scope>NUCLEOTIDE SEQUENCE</scope>
    <source>
        <strain evidence="8">ZC22-4</strain>
    </source>
</reference>
<accession>A0ABT4DB64</accession>
<comment type="function">
    <text evidence="5">Required for morphogenesis and for the elongation of the flagellar filament by facilitating polymerization of the flagellin monomers at the tip of growing filament. Forms a capping structure, which prevents flagellin subunits (transported through the central channel of the flagellum) from leaking out without polymerization at the distal end.</text>
</comment>
<keyword evidence="4 5" id="KW-0975">Bacterial flagellum</keyword>
<feature type="domain" description="Flagellar hook-associated protein 2 C-terminal" evidence="7">
    <location>
        <begin position="544"/>
        <end position="816"/>
    </location>
</feature>
<name>A0ABT4DB64_9CLOT</name>
<dbReference type="Pfam" id="PF07195">
    <property type="entry name" value="FliD_C"/>
    <property type="match status" value="1"/>
</dbReference>
<evidence type="ECO:0000256" key="3">
    <source>
        <dbReference type="ARBA" id="ARBA00023054"/>
    </source>
</evidence>
<evidence type="ECO:0000256" key="5">
    <source>
        <dbReference type="RuleBase" id="RU362066"/>
    </source>
</evidence>
<gene>
    <name evidence="8" type="primary">fliD</name>
    <name evidence="8" type="ORF">OW729_13110</name>
</gene>
<dbReference type="InterPro" id="IPR040026">
    <property type="entry name" value="FliD"/>
</dbReference>
<comment type="similarity">
    <text evidence="1 5">Belongs to the FliD family.</text>
</comment>
<sequence length="830" mass="92026">MSYMGVSPSSKLRITGLGANIDTDNVIKQMMTGYYAKVDKMKQQQQILSWKQEAYRDIIGQVNSFKTKYFDPLSRDYLLSDNNFSSFQVTQTGTTSDNITLKATSGAIEGKYTVEVTSSDIATKASLDATKTINVKEALGEVQFPISIKHIDDSNFNDNLIVEGQNVNITSGTYRNLTELAAQINKDMSSVDVGGDKKLSDNVKAVVKNDSIKFFKKVTIDDTNNKLTIDVDGTTKNITIDKGNYTLEELSSKISGSLNGEYIAQSTDGLNITFINKDKQPVTGTVKFEGGSEVKFDSDVTLNRTGPDSDQFSNPTIVGNSLSYDKKIIAGVNDTLTFDIFDGTSQTKTVTLDPGTYDKSTLVTAINDKLGVGSSIKIEESVNGKILFKSTTSAQVTLTGNAAGTLGVSSGFKIEQSINDQMANIINPEGKEKVSFTINGKKYNYDFTSISDRTEGDVTYIGAKNKSISDILRDIEKGSNVDISYSQLDKKFHMTSKDTGSSQNISITDDPTNKFMENLFGTTTAKAGEDVTLKITQPNGSTNTIKQSSNNFSIDGINYNLNSKPTEPVTFEVKGNTDSTFDKIKSFIDSYNDLVGKIGSKVEEKKQYKYLPLTDEQKEAMKEDQIKKWEDKAKQGLLSGDSNLESMLSKMRIAFFDNVEGSGTNLFGIGLNTSNDVSQRGKIIIDEEKLRQALKDEPDKVMDLFIQKSENHKYYSRTMSSSDRSERYKEEGILNRISDIIEDNVSTFRDANSKKGTLLEIAGIKGDFTEFKNTLTDQIKEKEDKASEMLKRIYEKEDRYYKQFARLETAMNKLNSQTNWLYSQLGMSQG</sequence>
<keyword evidence="8" id="KW-0966">Cell projection</keyword>
<evidence type="ECO:0000259" key="6">
    <source>
        <dbReference type="Pfam" id="PF02465"/>
    </source>
</evidence>
<feature type="domain" description="Flagellar hook-associated protein 2 N-terminal" evidence="6">
    <location>
        <begin position="20"/>
        <end position="118"/>
    </location>
</feature>
<dbReference type="InterPro" id="IPR003481">
    <property type="entry name" value="FliD_N"/>
</dbReference>